<reference evidence="2 3" key="1">
    <citation type="journal article" date="2017" name="Gigascience">
        <title>Draft genome of the honey bee ectoparasitic mite, Tropilaelaps mercedesae, is shaped by the parasitic life history.</title>
        <authorList>
            <person name="Dong X."/>
            <person name="Armstrong S.D."/>
            <person name="Xia D."/>
            <person name="Makepeace B.L."/>
            <person name="Darby A.C."/>
            <person name="Kadowaki T."/>
        </authorList>
    </citation>
    <scope>NUCLEOTIDE SEQUENCE [LARGE SCALE GENOMIC DNA]</scope>
    <source>
        <strain evidence="2">Wuxi-XJTLU</strain>
    </source>
</reference>
<accession>A0A1V9XL18</accession>
<proteinExistence type="predicted"/>
<protein>
    <submittedName>
        <fullName evidence="2">Uncharacterized protein</fullName>
    </submittedName>
</protein>
<comment type="caution">
    <text evidence="2">The sequence shown here is derived from an EMBL/GenBank/DDBJ whole genome shotgun (WGS) entry which is preliminary data.</text>
</comment>
<dbReference type="InParanoid" id="A0A1V9XL18"/>
<dbReference type="Proteomes" id="UP000192247">
    <property type="component" value="Unassembled WGS sequence"/>
</dbReference>
<evidence type="ECO:0000313" key="2">
    <source>
        <dbReference type="EMBL" id="OQR74234.1"/>
    </source>
</evidence>
<dbReference type="EMBL" id="MNPL01008448">
    <property type="protein sequence ID" value="OQR74234.1"/>
    <property type="molecule type" value="Genomic_DNA"/>
</dbReference>
<keyword evidence="3" id="KW-1185">Reference proteome</keyword>
<evidence type="ECO:0000256" key="1">
    <source>
        <dbReference type="SAM" id="MobiDB-lite"/>
    </source>
</evidence>
<sequence>MDDWPSSLAIAYSFGIRIPPPSGRHARQHSSPARFEEQRPVLDASLDSPFPAKQFKHRPGWPAGPQASNGCVTAASFAVVRVRRGVKSSRNYMRNLLRRVHRRRRVSTSGSNGSQTHQQSEYIVVPCEETLPTASRPNSDVGAGGVSSRGPTPPPSPRSNARCVLSLADAWDRVVVYGLIREADPWDDRPHRPRLAAGAPVGRAAEKSVQTPVLFPPPQELAGDQPAPSVPESQYCGCFCNAAEDFQCEPSIAMPFGGAAGPLVRSGAPSLFLALSAYLRPTAGAYRSNISWADRRVGMAKSFVLFAGAGKGAERGYDFCGVGEQGGAMVVTGLSIDSSSIWLATNVEVLIESLTLWNWRRREGVEFRGRLSTTDLAAPIDFYLRIGPGRVQARVEAVRVLPTGVGDGSAMMKQAATHASRPWLLFWPPFGAWAEEQATVPHGLLTTVQRTRPQSALD</sequence>
<gene>
    <name evidence="2" type="ORF">BIW11_03452</name>
</gene>
<organism evidence="2 3">
    <name type="scientific">Tropilaelaps mercedesae</name>
    <dbReference type="NCBI Taxonomy" id="418985"/>
    <lineage>
        <taxon>Eukaryota</taxon>
        <taxon>Metazoa</taxon>
        <taxon>Ecdysozoa</taxon>
        <taxon>Arthropoda</taxon>
        <taxon>Chelicerata</taxon>
        <taxon>Arachnida</taxon>
        <taxon>Acari</taxon>
        <taxon>Parasitiformes</taxon>
        <taxon>Mesostigmata</taxon>
        <taxon>Gamasina</taxon>
        <taxon>Dermanyssoidea</taxon>
        <taxon>Laelapidae</taxon>
        <taxon>Tropilaelaps</taxon>
    </lineage>
</organism>
<feature type="region of interest" description="Disordered" evidence="1">
    <location>
        <begin position="133"/>
        <end position="160"/>
    </location>
</feature>
<name>A0A1V9XL18_9ACAR</name>
<dbReference type="AlphaFoldDB" id="A0A1V9XL18"/>
<feature type="region of interest" description="Disordered" evidence="1">
    <location>
        <begin position="19"/>
        <end position="38"/>
    </location>
</feature>
<evidence type="ECO:0000313" key="3">
    <source>
        <dbReference type="Proteomes" id="UP000192247"/>
    </source>
</evidence>